<proteinExistence type="predicted"/>
<dbReference type="AlphaFoldDB" id="A0A914GSU0"/>
<sequence length="106" mass="12536">MICCWAQLSTRLSRQLLQRSLASQNESFGRSEVQFLCCRLPEEKSVEKEVELKTKQLQLAEFDIQYKRRSVELVELQIVELQRKMGRYEVEAEGENTFTVLKKSEY</sequence>
<evidence type="ECO:0000313" key="2">
    <source>
        <dbReference type="WBParaSite" id="Gr19_v10_g10067.t1"/>
    </source>
</evidence>
<dbReference type="Proteomes" id="UP000887572">
    <property type="component" value="Unplaced"/>
</dbReference>
<name>A0A914GSU0_GLORO</name>
<protein>
    <submittedName>
        <fullName evidence="2">Uncharacterized protein</fullName>
    </submittedName>
</protein>
<dbReference type="WBParaSite" id="Gr19_v10_g10067.t1">
    <property type="protein sequence ID" value="Gr19_v10_g10067.t1"/>
    <property type="gene ID" value="Gr19_v10_g10067"/>
</dbReference>
<organism evidence="1 2">
    <name type="scientific">Globodera rostochiensis</name>
    <name type="common">Golden nematode worm</name>
    <name type="synonym">Heterodera rostochiensis</name>
    <dbReference type="NCBI Taxonomy" id="31243"/>
    <lineage>
        <taxon>Eukaryota</taxon>
        <taxon>Metazoa</taxon>
        <taxon>Ecdysozoa</taxon>
        <taxon>Nematoda</taxon>
        <taxon>Chromadorea</taxon>
        <taxon>Rhabditida</taxon>
        <taxon>Tylenchina</taxon>
        <taxon>Tylenchomorpha</taxon>
        <taxon>Tylenchoidea</taxon>
        <taxon>Heteroderidae</taxon>
        <taxon>Heteroderinae</taxon>
        <taxon>Globodera</taxon>
    </lineage>
</organism>
<accession>A0A914GSU0</accession>
<keyword evidence="1" id="KW-1185">Reference proteome</keyword>
<reference evidence="2" key="1">
    <citation type="submission" date="2022-11" db="UniProtKB">
        <authorList>
            <consortium name="WormBaseParasite"/>
        </authorList>
    </citation>
    <scope>IDENTIFICATION</scope>
</reference>
<evidence type="ECO:0000313" key="1">
    <source>
        <dbReference type="Proteomes" id="UP000887572"/>
    </source>
</evidence>